<dbReference type="Pfam" id="PF00891">
    <property type="entry name" value="Methyltransf_2"/>
    <property type="match status" value="1"/>
</dbReference>
<evidence type="ECO:0000256" key="1">
    <source>
        <dbReference type="ARBA" id="ARBA00022603"/>
    </source>
</evidence>
<keyword evidence="2 6" id="KW-0808">Transferase</keyword>
<dbReference type="GO" id="GO:0008171">
    <property type="term" value="F:O-methyltransferase activity"/>
    <property type="evidence" value="ECO:0007669"/>
    <property type="project" value="InterPro"/>
</dbReference>
<feature type="domain" description="O-methyltransferase C-terminal" evidence="4">
    <location>
        <begin position="117"/>
        <end position="321"/>
    </location>
</feature>
<dbReference type="SUPFAM" id="SSF46785">
    <property type="entry name" value="Winged helix' DNA-binding domain"/>
    <property type="match status" value="1"/>
</dbReference>
<evidence type="ECO:0000256" key="3">
    <source>
        <dbReference type="ARBA" id="ARBA00022691"/>
    </source>
</evidence>
<protein>
    <submittedName>
        <fullName evidence="6">Phenazine-1-carboxylate N-methyltransferase</fullName>
        <ecNumber evidence="6">2.1.1.327</ecNumber>
    </submittedName>
</protein>
<gene>
    <name evidence="6" type="primary">phzM</name>
    <name evidence="6" type="ORF">SBRY_120025</name>
</gene>
<dbReference type="PROSITE" id="PS51683">
    <property type="entry name" value="SAM_OMT_II"/>
    <property type="match status" value="1"/>
</dbReference>
<reference evidence="6" key="1">
    <citation type="submission" date="2021-06" db="EMBL/GenBank/DDBJ databases">
        <authorList>
            <person name="Arsene-Ploetze F."/>
        </authorList>
    </citation>
    <scope>NUCLEOTIDE SEQUENCE</scope>
    <source>
        <strain evidence="6">SBRY1</strain>
    </source>
</reference>
<dbReference type="InterPro" id="IPR036390">
    <property type="entry name" value="WH_DNA-bd_sf"/>
</dbReference>
<feature type="domain" description="O-methyltransferase dimerisation" evidence="5">
    <location>
        <begin position="20"/>
        <end position="95"/>
    </location>
</feature>
<dbReference type="AlphaFoldDB" id="A0A9W4ECX0"/>
<dbReference type="Gene3D" id="3.40.50.150">
    <property type="entry name" value="Vaccinia Virus protein VP39"/>
    <property type="match status" value="1"/>
</dbReference>
<dbReference type="CDD" id="cd02440">
    <property type="entry name" value="AdoMet_MTases"/>
    <property type="match status" value="1"/>
</dbReference>
<dbReference type="PANTHER" id="PTHR43712">
    <property type="entry name" value="PUTATIVE (AFU_ORTHOLOGUE AFUA_4G14580)-RELATED"/>
    <property type="match status" value="1"/>
</dbReference>
<keyword evidence="7" id="KW-1185">Reference proteome</keyword>
<sequence>MTMDGTAAKIDLKAAQEAVELITGGWRAQCLHTALTMGIPDHLAAGRTTDAQLAEATGALQEGVHRLMRLLVAMGVFEGDGEGGYRNTAVSGVLLDRPDSLRNMCLLYGAEFYTAWGHAPAAISTLTSGFELAYGEPLYSYLSHDHDANKRFQLAMKSGNLFFDHVPQAVDFAGRSFADIGGGIGQLTAAILAAVPDTHGTLLDREHVVPVAARNLAGSVGLDRVELVGGDMFQAVPQGRDVYLLCRVLAGWSDDAVVGLFENCRKAMADPSARLVILERVVADEDSSVLAALWDLHLLMTNGGRHRTLGAFTAMLDRAGFDVERVAELPAQTTAVIAAPRTV</sequence>
<dbReference type="SUPFAM" id="SSF53335">
    <property type="entry name" value="S-adenosyl-L-methionine-dependent methyltransferases"/>
    <property type="match status" value="1"/>
</dbReference>
<keyword evidence="1 6" id="KW-0489">Methyltransferase</keyword>
<dbReference type="InterPro" id="IPR001077">
    <property type="entry name" value="COMT_C"/>
</dbReference>
<organism evidence="6 7">
    <name type="scientific">Actinacidiphila bryophytorum</name>
    <dbReference type="NCBI Taxonomy" id="1436133"/>
    <lineage>
        <taxon>Bacteria</taxon>
        <taxon>Bacillati</taxon>
        <taxon>Actinomycetota</taxon>
        <taxon>Actinomycetes</taxon>
        <taxon>Kitasatosporales</taxon>
        <taxon>Streptomycetaceae</taxon>
        <taxon>Actinacidiphila</taxon>
    </lineage>
</organism>
<dbReference type="InterPro" id="IPR029063">
    <property type="entry name" value="SAM-dependent_MTases_sf"/>
</dbReference>
<dbReference type="EMBL" id="CAJVAX010000004">
    <property type="protein sequence ID" value="CAG7617459.1"/>
    <property type="molecule type" value="Genomic_DNA"/>
</dbReference>
<proteinExistence type="predicted"/>
<dbReference type="PIRSF" id="PIRSF005739">
    <property type="entry name" value="O-mtase"/>
    <property type="match status" value="1"/>
</dbReference>
<evidence type="ECO:0000259" key="4">
    <source>
        <dbReference type="Pfam" id="PF00891"/>
    </source>
</evidence>
<dbReference type="InterPro" id="IPR016461">
    <property type="entry name" value="COMT-like"/>
</dbReference>
<dbReference type="Pfam" id="PF08100">
    <property type="entry name" value="Dimerisation"/>
    <property type="match status" value="1"/>
</dbReference>
<evidence type="ECO:0000313" key="7">
    <source>
        <dbReference type="Proteomes" id="UP001153328"/>
    </source>
</evidence>
<dbReference type="InterPro" id="IPR036388">
    <property type="entry name" value="WH-like_DNA-bd_sf"/>
</dbReference>
<dbReference type="InterPro" id="IPR012967">
    <property type="entry name" value="COMT_dimerisation"/>
</dbReference>
<dbReference type="EC" id="2.1.1.327" evidence="6"/>
<dbReference type="Proteomes" id="UP001153328">
    <property type="component" value="Unassembled WGS sequence"/>
</dbReference>
<dbReference type="GO" id="GO:0102168">
    <property type="term" value="F:5-methyl-phenazine-1-carboxylate N-methyltransferase activity"/>
    <property type="evidence" value="ECO:0007669"/>
    <property type="project" value="UniProtKB-EC"/>
</dbReference>
<dbReference type="GO" id="GO:0032259">
    <property type="term" value="P:methylation"/>
    <property type="evidence" value="ECO:0007669"/>
    <property type="project" value="UniProtKB-KW"/>
</dbReference>
<dbReference type="PANTHER" id="PTHR43712:SF2">
    <property type="entry name" value="O-METHYLTRANSFERASE CICE"/>
    <property type="match status" value="1"/>
</dbReference>
<name>A0A9W4ECX0_9ACTN</name>
<dbReference type="GO" id="GO:0046983">
    <property type="term" value="F:protein dimerization activity"/>
    <property type="evidence" value="ECO:0007669"/>
    <property type="project" value="InterPro"/>
</dbReference>
<dbReference type="Gene3D" id="1.10.10.10">
    <property type="entry name" value="Winged helix-like DNA-binding domain superfamily/Winged helix DNA-binding domain"/>
    <property type="match status" value="1"/>
</dbReference>
<keyword evidence="3" id="KW-0949">S-adenosyl-L-methionine</keyword>
<evidence type="ECO:0000259" key="5">
    <source>
        <dbReference type="Pfam" id="PF08100"/>
    </source>
</evidence>
<comment type="caution">
    <text evidence="6">The sequence shown here is derived from an EMBL/GenBank/DDBJ whole genome shotgun (WGS) entry which is preliminary data.</text>
</comment>
<evidence type="ECO:0000256" key="2">
    <source>
        <dbReference type="ARBA" id="ARBA00022679"/>
    </source>
</evidence>
<accession>A0A9W4ECX0</accession>
<evidence type="ECO:0000313" key="6">
    <source>
        <dbReference type="EMBL" id="CAG7617459.1"/>
    </source>
</evidence>